<dbReference type="EMBL" id="JANRHH010000037">
    <property type="protein sequence ID" value="MDN4594319.1"/>
    <property type="molecule type" value="Genomic_DNA"/>
</dbReference>
<gene>
    <name evidence="1" type="ORF">NWF35_10480</name>
</gene>
<dbReference type="RefSeq" id="WP_301238994.1">
    <property type="nucleotide sequence ID" value="NZ_JANRHH010000037.1"/>
</dbReference>
<comment type="caution">
    <text evidence="1">The sequence shown here is derived from an EMBL/GenBank/DDBJ whole genome shotgun (WGS) entry which is preliminary data.</text>
</comment>
<protein>
    <submittedName>
        <fullName evidence="1">Uncharacterized protein</fullName>
    </submittedName>
</protein>
<accession>A0ABT8ING3</accession>
<name>A0ABT8ING3_9BACL</name>
<reference evidence="1" key="1">
    <citation type="submission" date="2022-08" db="EMBL/GenBank/DDBJ databases">
        <title>Polycladomyces zharkentsis sp. nov., a novel thermophilic CMC and starch-degrading bacterium isolated from a geothermal spring in Kazakhstan.</title>
        <authorList>
            <person name="Mashzhan A."/>
            <person name="Kistaubaeva A."/>
            <person name="Javier-Lopez R."/>
            <person name="Birkeland N.-K."/>
        </authorList>
    </citation>
    <scope>NUCLEOTIDE SEQUENCE</scope>
    <source>
        <strain evidence="1">KSR 13</strain>
    </source>
</reference>
<evidence type="ECO:0000313" key="1">
    <source>
        <dbReference type="EMBL" id="MDN4594319.1"/>
    </source>
</evidence>
<dbReference type="Pfam" id="PF26325">
    <property type="entry name" value="YhjD"/>
    <property type="match status" value="1"/>
</dbReference>
<keyword evidence="2" id="KW-1185">Reference proteome</keyword>
<evidence type="ECO:0000313" key="2">
    <source>
        <dbReference type="Proteomes" id="UP001174196"/>
    </source>
</evidence>
<organism evidence="1 2">
    <name type="scientific">Polycladomyces subterraneus</name>
    <dbReference type="NCBI Taxonomy" id="1016997"/>
    <lineage>
        <taxon>Bacteria</taxon>
        <taxon>Bacillati</taxon>
        <taxon>Bacillota</taxon>
        <taxon>Bacilli</taxon>
        <taxon>Bacillales</taxon>
        <taxon>Thermoactinomycetaceae</taxon>
        <taxon>Polycladomyces</taxon>
    </lineage>
</organism>
<proteinExistence type="predicted"/>
<dbReference type="Proteomes" id="UP001174196">
    <property type="component" value="Unassembled WGS sequence"/>
</dbReference>
<sequence>MIDTILELHQEVALEEIRERIRQCICMELLVALLENDKPLTKPMHTGWIFAQFMDAVIQTIRDDLTAMKENLQSNGVEMISLTQDAFGRTVKFAVGGQVYEERYLNESIRVECDELLRMILGLK</sequence>
<dbReference type="InterPro" id="IPR058600">
    <property type="entry name" value="YhjD-like"/>
</dbReference>